<dbReference type="EMBL" id="JADBGQ010000001">
    <property type="protein sequence ID" value="KAG5416239.1"/>
    <property type="molecule type" value="Genomic_DNA"/>
</dbReference>
<reference evidence="4 5" key="1">
    <citation type="submission" date="2021-03" db="EMBL/GenBank/DDBJ databases">
        <authorList>
            <person name="King G.J."/>
            <person name="Bancroft I."/>
            <person name="Baten A."/>
            <person name="Bloomfield J."/>
            <person name="Borpatragohain P."/>
            <person name="He Z."/>
            <person name="Irish N."/>
            <person name="Irwin J."/>
            <person name="Liu K."/>
            <person name="Mauleon R.P."/>
            <person name="Moore J."/>
            <person name="Morris R."/>
            <person name="Ostergaard L."/>
            <person name="Wang B."/>
            <person name="Wells R."/>
        </authorList>
    </citation>
    <scope>NUCLEOTIDE SEQUENCE [LARGE SCALE GENOMIC DNA]</scope>
    <source>
        <strain evidence="4">R-o-18</strain>
        <tissue evidence="4">Leaf</tissue>
    </source>
</reference>
<feature type="domain" description="Prolamin-like" evidence="3">
    <location>
        <begin position="205"/>
        <end position="280"/>
    </location>
</feature>
<dbReference type="InterPro" id="IPR008502">
    <property type="entry name" value="Prolamin-like"/>
</dbReference>
<feature type="domain" description="Prolamin-like" evidence="3">
    <location>
        <begin position="340"/>
        <end position="414"/>
    </location>
</feature>
<dbReference type="PANTHER" id="PTHR31207:SF39">
    <property type="entry name" value="PROLAMIN-LIKE DOMAIN-CONTAINING PROTEIN"/>
    <property type="match status" value="1"/>
</dbReference>
<evidence type="ECO:0000313" key="4">
    <source>
        <dbReference type="EMBL" id="KAG5416239.1"/>
    </source>
</evidence>
<organism evidence="4 5">
    <name type="scientific">Brassica rapa subsp. trilocularis</name>
    <dbReference type="NCBI Taxonomy" id="1813537"/>
    <lineage>
        <taxon>Eukaryota</taxon>
        <taxon>Viridiplantae</taxon>
        <taxon>Streptophyta</taxon>
        <taxon>Embryophyta</taxon>
        <taxon>Tracheophyta</taxon>
        <taxon>Spermatophyta</taxon>
        <taxon>Magnoliopsida</taxon>
        <taxon>eudicotyledons</taxon>
        <taxon>Gunneridae</taxon>
        <taxon>Pentapetalae</taxon>
        <taxon>rosids</taxon>
        <taxon>malvids</taxon>
        <taxon>Brassicales</taxon>
        <taxon>Brassicaceae</taxon>
        <taxon>Brassiceae</taxon>
        <taxon>Brassica</taxon>
    </lineage>
</organism>
<proteinExistence type="predicted"/>
<feature type="chain" id="PRO_5047443591" description="Prolamin-like domain-containing protein" evidence="2">
    <location>
        <begin position="26"/>
        <end position="562"/>
    </location>
</feature>
<dbReference type="Pfam" id="PF05617">
    <property type="entry name" value="Prolamin_like"/>
    <property type="match status" value="4"/>
</dbReference>
<feature type="domain" description="Prolamin-like" evidence="3">
    <location>
        <begin position="473"/>
        <end position="548"/>
    </location>
</feature>
<keyword evidence="1 2" id="KW-0732">Signal</keyword>
<sequence>MDTKTIFMAFFIINTLVSCVYPCLGQEDVDDKPLINPGEFDTLDVLSPASQEYNIYMLENLPPKYKTYLGTCADKMGPSGISECNEDVLREILTNKPVSRDCCLMVVRAGKECYMKIRKFMFQLYQLKRFASQVSFKTNEVWNRCSAEVEMSCAYPCLGQEDIDDKALVNPGEFDTLDALSPASQEYNIYMLENLPPKYKTYLGTCADKMGPSGISECNEDVLREILTNKPVSRECCLMVVRAGKECYMEIRKFMFRLYQLKRFASQVSFKTNEVWNRCSAEVEMSCAYPFLGQEDVDDKPLVNPAEFDTLDALSPASQEYNIYMLENLPPKYKTYLGTCADKMGLSGISEFNEDVLSEILTNKPVSRECCLMVVRAGKECYMEIRKFMFQLYQLKRFASQVSFKTNEVWNRCSAEVEMSCAYPCLGQEDVDDKPLVNPAEFDTLDALSPASQEYNIYMLENLSPKHKTYLGTCADKMGPSGISECNEDVLSEILTNKPVSRECCLMVVRAGKECYMEIRKFMFRLYQLKRFASQVSFKTNEVWNRCSAEVESPSSSHDHMI</sequence>
<gene>
    <name evidence="4" type="primary">A01g510950.1_BraROA</name>
    <name evidence="4" type="ORF">IGI04_003806</name>
</gene>
<evidence type="ECO:0000256" key="2">
    <source>
        <dbReference type="SAM" id="SignalP"/>
    </source>
</evidence>
<keyword evidence="5" id="KW-1185">Reference proteome</keyword>
<accession>A0ABQ7NZG9</accession>
<evidence type="ECO:0000313" key="5">
    <source>
        <dbReference type="Proteomes" id="UP000823674"/>
    </source>
</evidence>
<dbReference type="PROSITE" id="PS51257">
    <property type="entry name" value="PROKAR_LIPOPROTEIN"/>
    <property type="match status" value="1"/>
</dbReference>
<evidence type="ECO:0000259" key="3">
    <source>
        <dbReference type="Pfam" id="PF05617"/>
    </source>
</evidence>
<feature type="domain" description="Prolamin-like" evidence="3">
    <location>
        <begin position="71"/>
        <end position="146"/>
    </location>
</feature>
<protein>
    <recommendedName>
        <fullName evidence="3">Prolamin-like domain-containing protein</fullName>
    </recommendedName>
</protein>
<evidence type="ECO:0000256" key="1">
    <source>
        <dbReference type="ARBA" id="ARBA00022729"/>
    </source>
</evidence>
<feature type="signal peptide" evidence="2">
    <location>
        <begin position="1"/>
        <end position="25"/>
    </location>
</feature>
<dbReference type="Proteomes" id="UP000823674">
    <property type="component" value="Chromosome A01"/>
</dbReference>
<dbReference type="PANTHER" id="PTHR31207">
    <property type="entry name" value="ECA1 GAMETOGENESIS FAMILY PROTEIN (DUF784)-RELATED-RELATED"/>
    <property type="match status" value="1"/>
</dbReference>
<name>A0ABQ7NZG9_BRACM</name>
<dbReference type="InterPro" id="IPR040220">
    <property type="entry name" value="DD11"/>
</dbReference>
<comment type="caution">
    <text evidence="4">The sequence shown here is derived from an EMBL/GenBank/DDBJ whole genome shotgun (WGS) entry which is preliminary data.</text>
</comment>